<dbReference type="InterPro" id="IPR009091">
    <property type="entry name" value="RCC1/BLIP-II"/>
</dbReference>
<name>A0A559MGB9_9HELO</name>
<feature type="repeat" description="RCC1" evidence="1">
    <location>
        <begin position="277"/>
        <end position="340"/>
    </location>
</feature>
<organism evidence="3 4">
    <name type="scientific">Lachnellula willkommii</name>
    <dbReference type="NCBI Taxonomy" id="215461"/>
    <lineage>
        <taxon>Eukaryota</taxon>
        <taxon>Fungi</taxon>
        <taxon>Dikarya</taxon>
        <taxon>Ascomycota</taxon>
        <taxon>Pezizomycotina</taxon>
        <taxon>Leotiomycetes</taxon>
        <taxon>Helotiales</taxon>
        <taxon>Lachnaceae</taxon>
        <taxon>Lachnellula</taxon>
    </lineage>
</organism>
<evidence type="ECO:0000256" key="1">
    <source>
        <dbReference type="PROSITE-ProRule" id="PRU00235"/>
    </source>
</evidence>
<gene>
    <name evidence="3" type="primary">FMP25</name>
    <name evidence="3" type="ORF">LAWI1_G001525</name>
</gene>
<dbReference type="SUPFAM" id="SSF50985">
    <property type="entry name" value="RCC1/BLIP-II"/>
    <property type="match status" value="1"/>
</dbReference>
<proteinExistence type="predicted"/>
<feature type="repeat" description="RCC1" evidence="1">
    <location>
        <begin position="341"/>
        <end position="402"/>
    </location>
</feature>
<dbReference type="Pfam" id="PF00415">
    <property type="entry name" value="RCC1"/>
    <property type="match status" value="1"/>
</dbReference>
<dbReference type="GO" id="GO:0034551">
    <property type="term" value="P:mitochondrial respiratory chain complex III assembly"/>
    <property type="evidence" value="ECO:0007669"/>
    <property type="project" value="TreeGrafter"/>
</dbReference>
<evidence type="ECO:0000313" key="3">
    <source>
        <dbReference type="EMBL" id="TVY92004.1"/>
    </source>
</evidence>
<comment type="caution">
    <text evidence="3">The sequence shown here is derived from an EMBL/GenBank/DDBJ whole genome shotgun (WGS) entry which is preliminary data.</text>
</comment>
<evidence type="ECO:0000256" key="2">
    <source>
        <dbReference type="SAM" id="MobiDB-lite"/>
    </source>
</evidence>
<dbReference type="GO" id="GO:0005743">
    <property type="term" value="C:mitochondrial inner membrane"/>
    <property type="evidence" value="ECO:0007669"/>
    <property type="project" value="TreeGrafter"/>
</dbReference>
<dbReference type="Proteomes" id="UP000315522">
    <property type="component" value="Unassembled WGS sequence"/>
</dbReference>
<dbReference type="InterPro" id="IPR000408">
    <property type="entry name" value="Reg_chr_condens"/>
</dbReference>
<dbReference type="Gene3D" id="2.130.10.30">
    <property type="entry name" value="Regulator of chromosome condensation 1/beta-lactamase-inhibitor protein II"/>
    <property type="match status" value="1"/>
</dbReference>
<accession>A0A559MGB9</accession>
<feature type="region of interest" description="Disordered" evidence="2">
    <location>
        <begin position="1"/>
        <end position="26"/>
    </location>
</feature>
<sequence length="585" mass="63642">MIQSRGTSRAFHIAQRASKQSRASHQRCFGNGRQARVAAISRSSPKARAAGYLMSVTIGAGLLYSLGYPGTLHAETVPAPAEVTFEKARKKATSREENRDLISSQHLQVKKSWESPGVYAWGSNSGKVVAPDSDEAFIKTPRRIPFFDGKLIRDIKLDRTFGAAIAENGDLLQWGTGYSATSSGPEPTLIGKDLTKLSISRDRIIALSSSGNVYSISASKADQHAGPKTLENTWIPFWKSRSAVSYRDLKPSNLAWGEKVSDVSSGLEHCLILTSRGRLFSAASGTEDFPKRGQLGIPGLTWNTRPSGPYDQPHEISTLKGFEIAKIATGDFHSLAADREGRVFAFGDNSLGQLGFDTDSESPNIDAPSLLPIDKLYKGTNLRPKVTDVAAGGVNSFFTIDATRIAGQGEDDPRGLGRVTADTWASGQGIWGGLGNGRWTHVQGTPTKIKALSGLFEYDEVARKVIPIRLARLSVGATHVAATMNNVVHLGASDHSSENDTNWGADVLWWGNNEFYQLGTGKRNNVSNPTYIQPLDIEADREKGRREEHRFQITPRKKIRFEGRNVSVEQRIECGRGATAVYSGT</sequence>
<dbReference type="PROSITE" id="PS50012">
    <property type="entry name" value="RCC1_3"/>
    <property type="match status" value="2"/>
</dbReference>
<protein>
    <submittedName>
        <fullName evidence="3">Protein FMP25, mitochondrial</fullName>
    </submittedName>
</protein>
<dbReference type="EMBL" id="QGML01000411">
    <property type="protein sequence ID" value="TVY92004.1"/>
    <property type="molecule type" value="Genomic_DNA"/>
</dbReference>
<reference evidence="3 4" key="1">
    <citation type="submission" date="2018-05" db="EMBL/GenBank/DDBJ databases">
        <title>Genome sequencing and assembly of the regulated plant pathogen Lachnellula willkommii and related sister species for the development of diagnostic species identification markers.</title>
        <authorList>
            <person name="Giroux E."/>
            <person name="Bilodeau G."/>
        </authorList>
    </citation>
    <scope>NUCLEOTIDE SEQUENCE [LARGE SCALE GENOMIC DNA]</scope>
    <source>
        <strain evidence="3 4">CBS 172.35</strain>
    </source>
</reference>
<keyword evidence="4" id="KW-1185">Reference proteome</keyword>
<dbReference type="PANTHER" id="PTHR47563:SF1">
    <property type="entry name" value="PROTEIN FMP25, MITOCHONDRIAL"/>
    <property type="match status" value="1"/>
</dbReference>
<dbReference type="FunFam" id="2.130.10.30:FF:000027">
    <property type="entry name" value="Protein FMP25, mitochondrial"/>
    <property type="match status" value="1"/>
</dbReference>
<dbReference type="InterPro" id="IPR053245">
    <property type="entry name" value="MitoProcess-Associated"/>
</dbReference>
<evidence type="ECO:0000313" key="4">
    <source>
        <dbReference type="Proteomes" id="UP000315522"/>
    </source>
</evidence>
<dbReference type="PANTHER" id="PTHR47563">
    <property type="entry name" value="PROTEIN FMP25, MITOCHONDRIAL"/>
    <property type="match status" value="1"/>
</dbReference>
<dbReference type="AlphaFoldDB" id="A0A559MGB9"/>
<dbReference type="Pfam" id="PF13540">
    <property type="entry name" value="RCC1_2"/>
    <property type="match status" value="1"/>
</dbReference>